<evidence type="ECO:0000256" key="1">
    <source>
        <dbReference type="ARBA" id="ARBA00023015"/>
    </source>
</evidence>
<evidence type="ECO:0000256" key="3">
    <source>
        <dbReference type="ARBA" id="ARBA00023163"/>
    </source>
</evidence>
<dbReference type="PRINTS" id="PR00032">
    <property type="entry name" value="HTHARAC"/>
</dbReference>
<keyword evidence="6" id="KW-1185">Reference proteome</keyword>
<dbReference type="Gene3D" id="1.10.10.60">
    <property type="entry name" value="Homeodomain-like"/>
    <property type="match status" value="1"/>
</dbReference>
<dbReference type="EMBL" id="MDZA01000364">
    <property type="protein sequence ID" value="OGX87313.1"/>
    <property type="molecule type" value="Genomic_DNA"/>
</dbReference>
<dbReference type="GO" id="GO:0003700">
    <property type="term" value="F:DNA-binding transcription factor activity"/>
    <property type="evidence" value="ECO:0007669"/>
    <property type="project" value="InterPro"/>
</dbReference>
<dbReference type="OrthoDB" id="9793451at2"/>
<evidence type="ECO:0000259" key="4">
    <source>
        <dbReference type="PROSITE" id="PS01124"/>
    </source>
</evidence>
<dbReference type="InterPro" id="IPR018060">
    <property type="entry name" value="HTH_AraC"/>
</dbReference>
<dbReference type="GO" id="GO:0043565">
    <property type="term" value="F:sequence-specific DNA binding"/>
    <property type="evidence" value="ECO:0007669"/>
    <property type="project" value="InterPro"/>
</dbReference>
<dbReference type="AlphaFoldDB" id="A0A1G1T8V6"/>
<evidence type="ECO:0000256" key="2">
    <source>
        <dbReference type="ARBA" id="ARBA00023125"/>
    </source>
</evidence>
<name>A0A1G1T8V6_9BACT</name>
<reference evidence="5 6" key="1">
    <citation type="submission" date="2016-08" db="EMBL/GenBank/DDBJ databases">
        <title>Hymenobacter coccineus sp. nov., Hymenobacter lapidarius sp. nov. and Hymenobacter glacialis sp. nov., isolated from Antarctic soil.</title>
        <authorList>
            <person name="Sedlacek I."/>
            <person name="Kralova S."/>
            <person name="Kyrova K."/>
            <person name="Maslanova I."/>
            <person name="Stankova E."/>
            <person name="Vrbovska V."/>
            <person name="Nemec M."/>
            <person name="Bartak M."/>
            <person name="Svec P."/>
            <person name="Busse H.-J."/>
            <person name="Pantucek R."/>
        </authorList>
    </citation>
    <scope>NUCLEOTIDE SEQUENCE [LARGE SCALE GENOMIC DNA]</scope>
    <source>
        <strain evidence="5 6">CCM 8649</strain>
    </source>
</reference>
<dbReference type="InterPro" id="IPR020449">
    <property type="entry name" value="Tscrpt_reg_AraC-type_HTH"/>
</dbReference>
<evidence type="ECO:0000313" key="6">
    <source>
        <dbReference type="Proteomes" id="UP000177506"/>
    </source>
</evidence>
<dbReference type="PANTHER" id="PTHR43280:SF32">
    <property type="entry name" value="TRANSCRIPTIONAL REGULATORY PROTEIN"/>
    <property type="match status" value="1"/>
</dbReference>
<sequence>MFPPHRPPPVPVHLFQPDEATGNRSFTLVRLQGEVVPVPYMLLPHRKDYYLLFFVQHTRGRHWVDMTPYEHQDNTLYFTNPAQILVNEELAPAWGTYLGFTREFLALQPNAALRELPIIHNPHHGHALRLTATEAAFVEQVLANLDAEYHRAGAWQHPLLSAHLAVLLTYLSRLYMEQLPGPDASADQRVLQAYRAQVEEGFRDAHAVGTYAARLQLPAKYLSEVVKAQSGKPALKHLHERLVLEARRLLFYTDQSLKEIAFELGFSEASYFSRFFKRETGLTPAEYRTRRLPRKMS</sequence>
<dbReference type="Pfam" id="PF12833">
    <property type="entry name" value="HTH_18"/>
    <property type="match status" value="1"/>
</dbReference>
<dbReference type="SUPFAM" id="SSF46689">
    <property type="entry name" value="Homeodomain-like"/>
    <property type="match status" value="1"/>
</dbReference>
<gene>
    <name evidence="5" type="ORF">BEN49_10775</name>
</gene>
<accession>A0A1G1T8V6</accession>
<keyword evidence="1" id="KW-0805">Transcription regulation</keyword>
<dbReference type="Proteomes" id="UP000177506">
    <property type="component" value="Unassembled WGS sequence"/>
</dbReference>
<dbReference type="PANTHER" id="PTHR43280">
    <property type="entry name" value="ARAC-FAMILY TRANSCRIPTIONAL REGULATOR"/>
    <property type="match status" value="1"/>
</dbReference>
<keyword evidence="2" id="KW-0238">DNA-binding</keyword>
<dbReference type="RefSeq" id="WP_070745698.1">
    <property type="nucleotide sequence ID" value="NZ_MDZA01000364.1"/>
</dbReference>
<dbReference type="PROSITE" id="PS01124">
    <property type="entry name" value="HTH_ARAC_FAMILY_2"/>
    <property type="match status" value="1"/>
</dbReference>
<organism evidence="5 6">
    <name type="scientific">Hymenobacter coccineus</name>
    <dbReference type="NCBI Taxonomy" id="1908235"/>
    <lineage>
        <taxon>Bacteria</taxon>
        <taxon>Pseudomonadati</taxon>
        <taxon>Bacteroidota</taxon>
        <taxon>Cytophagia</taxon>
        <taxon>Cytophagales</taxon>
        <taxon>Hymenobacteraceae</taxon>
        <taxon>Hymenobacter</taxon>
    </lineage>
</organism>
<keyword evidence="3" id="KW-0804">Transcription</keyword>
<feature type="domain" description="HTH araC/xylS-type" evidence="4">
    <location>
        <begin position="188"/>
        <end position="290"/>
    </location>
</feature>
<dbReference type="SMART" id="SM00342">
    <property type="entry name" value="HTH_ARAC"/>
    <property type="match status" value="1"/>
</dbReference>
<proteinExistence type="predicted"/>
<evidence type="ECO:0000313" key="5">
    <source>
        <dbReference type="EMBL" id="OGX87313.1"/>
    </source>
</evidence>
<comment type="caution">
    <text evidence="5">The sequence shown here is derived from an EMBL/GenBank/DDBJ whole genome shotgun (WGS) entry which is preliminary data.</text>
</comment>
<protein>
    <submittedName>
        <fullName evidence="5">AraC family transcriptional regulator</fullName>
    </submittedName>
</protein>
<dbReference type="InterPro" id="IPR009057">
    <property type="entry name" value="Homeodomain-like_sf"/>
</dbReference>